<reference evidence="1" key="1">
    <citation type="submission" date="2021-06" db="EMBL/GenBank/DDBJ databases">
        <authorList>
            <person name="Hodson N. C."/>
            <person name="Mongue J. A."/>
            <person name="Jaron S. K."/>
        </authorList>
    </citation>
    <scope>NUCLEOTIDE SEQUENCE</scope>
</reference>
<evidence type="ECO:0008006" key="3">
    <source>
        <dbReference type="Google" id="ProtNLM"/>
    </source>
</evidence>
<proteinExistence type="predicted"/>
<dbReference type="AlphaFoldDB" id="A0A8J2JPT9"/>
<evidence type="ECO:0000313" key="1">
    <source>
        <dbReference type="EMBL" id="CAG7721700.1"/>
    </source>
</evidence>
<feature type="non-terminal residue" evidence="1">
    <location>
        <position position="34"/>
    </location>
</feature>
<name>A0A8J2JPT9_9HEXA</name>
<dbReference type="EMBL" id="CAJVCH010081946">
    <property type="protein sequence ID" value="CAG7721700.1"/>
    <property type="molecule type" value="Genomic_DNA"/>
</dbReference>
<keyword evidence="2" id="KW-1185">Reference proteome</keyword>
<dbReference type="Proteomes" id="UP000708208">
    <property type="component" value="Unassembled WGS sequence"/>
</dbReference>
<comment type="caution">
    <text evidence="1">The sequence shown here is derived from an EMBL/GenBank/DDBJ whole genome shotgun (WGS) entry which is preliminary data.</text>
</comment>
<protein>
    <recommendedName>
        <fullName evidence="3">EGF-like domain-containing protein</fullName>
    </recommendedName>
</protein>
<accession>A0A8J2JPT9</accession>
<organism evidence="1 2">
    <name type="scientific">Allacma fusca</name>
    <dbReference type="NCBI Taxonomy" id="39272"/>
    <lineage>
        <taxon>Eukaryota</taxon>
        <taxon>Metazoa</taxon>
        <taxon>Ecdysozoa</taxon>
        <taxon>Arthropoda</taxon>
        <taxon>Hexapoda</taxon>
        <taxon>Collembola</taxon>
        <taxon>Symphypleona</taxon>
        <taxon>Sminthuridae</taxon>
        <taxon>Allacma</taxon>
    </lineage>
</organism>
<sequence>MCVCPEGYQQIGSGDDCRDVNECANQPDICQNGR</sequence>
<evidence type="ECO:0000313" key="2">
    <source>
        <dbReference type="Proteomes" id="UP000708208"/>
    </source>
</evidence>
<gene>
    <name evidence="1" type="ORF">AFUS01_LOCUS10897</name>
</gene>
<dbReference type="OrthoDB" id="10045365at2759"/>